<sequence length="226" mass="25399">MRTPSFKKQRPKGREVTRSLKALKRVFFHPCESVEDASIWSIYGLTSRPGNFSTTSDERVELGRPTDGGEQHSLPTFYMCMHWQLSQIAQNGVRAAPGAVAAYPRQPSAQTRQQLARHKKAEEFWPLRNDLMVSYLDNAISNASCSASAATSPSPAPLTVPAYPLDFSNNQLNHVLARLLQQHPLPPDDDLIEHAIEVCHTHRRCELGRLRLSDTVREVEANMGYH</sequence>
<gene>
    <name evidence="1" type="ORF">Vbra_10876</name>
</gene>
<dbReference type="Proteomes" id="UP000041254">
    <property type="component" value="Unassembled WGS sequence"/>
</dbReference>
<protein>
    <submittedName>
        <fullName evidence="1">Uncharacterized protein</fullName>
    </submittedName>
</protein>
<evidence type="ECO:0000313" key="1">
    <source>
        <dbReference type="EMBL" id="CEL91724.1"/>
    </source>
</evidence>
<dbReference type="InParanoid" id="A0A0G4E8E5"/>
<dbReference type="EMBL" id="CDMY01000013">
    <property type="protein sequence ID" value="CEL91724.1"/>
    <property type="molecule type" value="Genomic_DNA"/>
</dbReference>
<proteinExistence type="predicted"/>
<reference evidence="1 2" key="1">
    <citation type="submission" date="2014-11" db="EMBL/GenBank/DDBJ databases">
        <authorList>
            <person name="Zhu J."/>
            <person name="Qi W."/>
            <person name="Song R."/>
        </authorList>
    </citation>
    <scope>NUCLEOTIDE SEQUENCE [LARGE SCALE GENOMIC DNA]</scope>
</reference>
<organism evidence="1 2">
    <name type="scientific">Vitrella brassicaformis (strain CCMP3155)</name>
    <dbReference type="NCBI Taxonomy" id="1169540"/>
    <lineage>
        <taxon>Eukaryota</taxon>
        <taxon>Sar</taxon>
        <taxon>Alveolata</taxon>
        <taxon>Colpodellida</taxon>
        <taxon>Vitrellaceae</taxon>
        <taxon>Vitrella</taxon>
    </lineage>
</organism>
<accession>A0A0G4E8E5</accession>
<dbReference type="VEuPathDB" id="CryptoDB:Vbra_10876"/>
<name>A0A0G4E8E5_VITBC</name>
<evidence type="ECO:0000313" key="2">
    <source>
        <dbReference type="Proteomes" id="UP000041254"/>
    </source>
</evidence>
<dbReference type="AlphaFoldDB" id="A0A0G4E8E5"/>
<keyword evidence="2" id="KW-1185">Reference proteome</keyword>